<organism evidence="4 5">
    <name type="scientific">Roseateles depolymerans</name>
    <dbReference type="NCBI Taxonomy" id="76731"/>
    <lineage>
        <taxon>Bacteria</taxon>
        <taxon>Pseudomonadati</taxon>
        <taxon>Pseudomonadota</taxon>
        <taxon>Betaproteobacteria</taxon>
        <taxon>Burkholderiales</taxon>
        <taxon>Sphaerotilaceae</taxon>
        <taxon>Roseateles</taxon>
    </lineage>
</organism>
<gene>
    <name evidence="4" type="ORF">RD2015_1259</name>
</gene>
<dbReference type="AlphaFoldDB" id="A0A0U3CWN0"/>
<sequence length="375" mass="37316">MVANEAWYSSEAGALRSASSGTWSAVSWASVLAGAAAAAALSLILLVLGTGLGLAAMSPWAGEGAQAQTIGVTGIVWLALTQLAASGLGGYLAGRLRTRWRDTHVDEVHFRDTAHGLLSWAVATLFTAALLGATISGILGAGVKAASTVAGGTVAAAGAAGAAGAGAGVGAIGSAGRDAGSASMTGGGSESGLRDATGFDLGYYLDAMLRRDPAATSATSATAAGNTAAGSSMGTAGAAGSTGSSNAGLNGANPATLRTQPDVGTANLLPELSRLLMHAWRQGGTLSPEDQRQAGALVSQRTGLSQVDAERRVNELLQRARTDAQAAEARARDAADTARKAAMQAALWMFVALLIGAFTASWLATIGGRQRDQHD</sequence>
<feature type="transmembrane region" description="Helical" evidence="3">
    <location>
        <begin position="25"/>
        <end position="55"/>
    </location>
</feature>
<feature type="transmembrane region" description="Helical" evidence="3">
    <location>
        <begin position="345"/>
        <end position="364"/>
    </location>
</feature>
<feature type="transmembrane region" description="Helical" evidence="3">
    <location>
        <begin position="117"/>
        <end position="139"/>
    </location>
</feature>
<dbReference type="KEGG" id="rdp:RD2015_1259"/>
<feature type="transmembrane region" description="Helical" evidence="3">
    <location>
        <begin position="75"/>
        <end position="96"/>
    </location>
</feature>
<dbReference type="STRING" id="76731.RD2015_1259"/>
<dbReference type="EMBL" id="CP013729">
    <property type="protein sequence ID" value="ALV05750.1"/>
    <property type="molecule type" value="Genomic_DNA"/>
</dbReference>
<keyword evidence="1" id="KW-0175">Coiled coil</keyword>
<name>A0A0U3CWN0_9BURK</name>
<keyword evidence="5" id="KW-1185">Reference proteome</keyword>
<keyword evidence="3" id="KW-0472">Membrane</keyword>
<dbReference type="PATRIC" id="fig|76731.3.peg.1284"/>
<dbReference type="OrthoDB" id="7032238at2"/>
<reference evidence="4 5" key="1">
    <citation type="submission" date="2015-12" db="EMBL/GenBank/DDBJ databases">
        <title>Complete genome of Roseateles depolymerans KCTC 42856.</title>
        <authorList>
            <person name="Kim K.M."/>
        </authorList>
    </citation>
    <scope>NUCLEOTIDE SEQUENCE [LARGE SCALE GENOMIC DNA]</scope>
    <source>
        <strain evidence="4 5">KCTC 42856</strain>
    </source>
</reference>
<accession>A0A0U3CWN0</accession>
<feature type="compositionally biased region" description="Low complexity" evidence="2">
    <location>
        <begin position="223"/>
        <end position="253"/>
    </location>
</feature>
<evidence type="ECO:0000256" key="1">
    <source>
        <dbReference type="SAM" id="Coils"/>
    </source>
</evidence>
<feature type="region of interest" description="Disordered" evidence="2">
    <location>
        <begin position="223"/>
        <end position="262"/>
    </location>
</feature>
<protein>
    <submittedName>
        <fullName evidence="4">Uncharacterized protein</fullName>
    </submittedName>
</protein>
<evidence type="ECO:0000313" key="5">
    <source>
        <dbReference type="Proteomes" id="UP000060699"/>
    </source>
</evidence>
<evidence type="ECO:0000256" key="3">
    <source>
        <dbReference type="SAM" id="Phobius"/>
    </source>
</evidence>
<feature type="coiled-coil region" evidence="1">
    <location>
        <begin position="310"/>
        <end position="337"/>
    </location>
</feature>
<evidence type="ECO:0000313" key="4">
    <source>
        <dbReference type="EMBL" id="ALV05750.1"/>
    </source>
</evidence>
<keyword evidence="3" id="KW-1133">Transmembrane helix</keyword>
<evidence type="ECO:0000256" key="2">
    <source>
        <dbReference type="SAM" id="MobiDB-lite"/>
    </source>
</evidence>
<keyword evidence="3" id="KW-0812">Transmembrane</keyword>
<dbReference type="RefSeq" id="WP_058934152.1">
    <property type="nucleotide sequence ID" value="NZ_QUMT01000005.1"/>
</dbReference>
<proteinExistence type="predicted"/>
<dbReference type="Proteomes" id="UP000060699">
    <property type="component" value="Chromosome"/>
</dbReference>